<sequence length="181" mass="19162">MSLPTSLATTTVTGTYVDLLGNPIRGSISWSPQTILKEKTENKIIIPTTIVKTFDATGAFTITLPVSNDPDVVPQPFVYIATENFSGGRVIEISLPKEAANTTINLADLLPAVSPTEALGYITYAEYETLTARYTAANNTRTIVVGASTYEGNAALYAALASKASGAVSNFTSNQLMMMGL</sequence>
<dbReference type="EMBL" id="LR796637">
    <property type="protein sequence ID" value="CAB4156666.1"/>
    <property type="molecule type" value="Genomic_DNA"/>
</dbReference>
<protein>
    <submittedName>
        <fullName evidence="1">Uncharacterized protein</fullName>
    </submittedName>
</protein>
<evidence type="ECO:0000313" key="1">
    <source>
        <dbReference type="EMBL" id="CAB4156666.1"/>
    </source>
</evidence>
<organism evidence="1">
    <name type="scientific">uncultured Caudovirales phage</name>
    <dbReference type="NCBI Taxonomy" id="2100421"/>
    <lineage>
        <taxon>Viruses</taxon>
        <taxon>Duplodnaviria</taxon>
        <taxon>Heunggongvirae</taxon>
        <taxon>Uroviricota</taxon>
        <taxon>Caudoviricetes</taxon>
        <taxon>Peduoviridae</taxon>
        <taxon>Maltschvirus</taxon>
        <taxon>Maltschvirus maltsch</taxon>
    </lineage>
</organism>
<name>A0A6J5NFR8_9CAUD</name>
<reference evidence="1" key="1">
    <citation type="submission" date="2020-04" db="EMBL/GenBank/DDBJ databases">
        <authorList>
            <person name="Chiriac C."/>
            <person name="Salcher M."/>
            <person name="Ghai R."/>
            <person name="Kavagutti S V."/>
        </authorList>
    </citation>
    <scope>NUCLEOTIDE SEQUENCE</scope>
</reference>
<accession>A0A6J5NFR8</accession>
<proteinExistence type="predicted"/>
<gene>
    <name evidence="1" type="ORF">UFOVP655_95</name>
</gene>